<reference evidence="1" key="1">
    <citation type="submission" date="2022-01" db="EMBL/GenBank/DDBJ databases">
        <title>Jiella avicenniae sp. nov., a novel endophytic bacterium isolated from bark of Avicennia marina.</title>
        <authorList>
            <person name="Tuo L."/>
        </authorList>
    </citation>
    <scope>NUCLEOTIDE SEQUENCE</scope>
    <source>
        <strain evidence="1">CBK1P-4</strain>
    </source>
</reference>
<sequence length="58" mass="6443">MAVGFGLLRLSPEAFWRMTPRELSSVLSPRRQAGATAPSAAELFGLMHRFPDIDRQCP</sequence>
<dbReference type="Proteomes" id="UP001139035">
    <property type="component" value="Unassembled WGS sequence"/>
</dbReference>
<organism evidence="1 2">
    <name type="scientific">Jiella avicenniae</name>
    <dbReference type="NCBI Taxonomy" id="2907202"/>
    <lineage>
        <taxon>Bacteria</taxon>
        <taxon>Pseudomonadati</taxon>
        <taxon>Pseudomonadota</taxon>
        <taxon>Alphaproteobacteria</taxon>
        <taxon>Hyphomicrobiales</taxon>
        <taxon>Aurantimonadaceae</taxon>
        <taxon>Jiella</taxon>
    </lineage>
</organism>
<dbReference type="Pfam" id="PF09550">
    <property type="entry name" value="Phage_TAC_6"/>
    <property type="match status" value="1"/>
</dbReference>
<dbReference type="InterPro" id="IPR019056">
    <property type="entry name" value="Phage_TAC_6"/>
</dbReference>
<dbReference type="EMBL" id="JAJUWU010000003">
    <property type="protein sequence ID" value="MCE7026997.1"/>
    <property type="molecule type" value="Genomic_DNA"/>
</dbReference>
<dbReference type="AlphaFoldDB" id="A0A9X1T3L1"/>
<gene>
    <name evidence="1" type="ORF">LZD57_03250</name>
</gene>
<accession>A0A9X1T3L1</accession>
<evidence type="ECO:0000313" key="1">
    <source>
        <dbReference type="EMBL" id="MCE7026997.1"/>
    </source>
</evidence>
<keyword evidence="2" id="KW-1185">Reference proteome</keyword>
<name>A0A9X1T3L1_9HYPH</name>
<proteinExistence type="predicted"/>
<evidence type="ECO:0000313" key="2">
    <source>
        <dbReference type="Proteomes" id="UP001139035"/>
    </source>
</evidence>
<comment type="caution">
    <text evidence="1">The sequence shown here is derived from an EMBL/GenBank/DDBJ whole genome shotgun (WGS) entry which is preliminary data.</text>
</comment>
<protein>
    <submittedName>
        <fullName evidence="1">Phage tail assembly chaperone</fullName>
    </submittedName>
</protein>